<dbReference type="GO" id="GO:0003677">
    <property type="term" value="F:DNA binding"/>
    <property type="evidence" value="ECO:0007669"/>
    <property type="project" value="UniProtKB-KW"/>
</dbReference>
<dbReference type="EMBL" id="CP019236">
    <property type="protein sequence ID" value="APW36499.1"/>
    <property type="molecule type" value="Genomic_DNA"/>
</dbReference>
<proteinExistence type="predicted"/>
<dbReference type="GO" id="GO:0003700">
    <property type="term" value="F:DNA-binding transcription factor activity"/>
    <property type="evidence" value="ECO:0007669"/>
    <property type="project" value="InterPro"/>
</dbReference>
<feature type="domain" description="HTH marR-type" evidence="5">
    <location>
        <begin position="30"/>
        <end position="162"/>
    </location>
</feature>
<dbReference type="Pfam" id="PF01047">
    <property type="entry name" value="MarR"/>
    <property type="match status" value="1"/>
</dbReference>
<gene>
    <name evidence="6" type="ORF">RD110_04160</name>
</gene>
<dbReference type="OrthoDB" id="8447118at2"/>
<dbReference type="PROSITE" id="PS01117">
    <property type="entry name" value="HTH_MARR_1"/>
    <property type="match status" value="1"/>
</dbReference>
<dbReference type="PROSITE" id="PS50995">
    <property type="entry name" value="HTH_MARR_2"/>
    <property type="match status" value="1"/>
</dbReference>
<dbReference type="InterPro" id="IPR000835">
    <property type="entry name" value="HTH_MarR-typ"/>
</dbReference>
<keyword evidence="3" id="KW-0804">Transcription</keyword>
<keyword evidence="7" id="KW-1185">Reference proteome</keyword>
<evidence type="ECO:0000256" key="3">
    <source>
        <dbReference type="ARBA" id="ARBA00023163"/>
    </source>
</evidence>
<keyword evidence="2" id="KW-0238">DNA-binding</keyword>
<dbReference type="Gene3D" id="1.10.10.10">
    <property type="entry name" value="Winged helix-like DNA-binding domain superfamily/Winged helix DNA-binding domain"/>
    <property type="match status" value="1"/>
</dbReference>
<dbReference type="InterPro" id="IPR023187">
    <property type="entry name" value="Tscrpt_reg_MarR-type_CS"/>
</dbReference>
<dbReference type="InterPro" id="IPR036390">
    <property type="entry name" value="WH_DNA-bd_sf"/>
</dbReference>
<sequence length="201" mass="21620">MPLSDLTPLACPVAPGSEGPSTEDRRPADEARALRALRSLFWAAQEDYRQLEEITGLSPAEVRALTLVAQQPGQTVSALAARMRLSLPSVSNMLRRLVADGLITRTRLEQDQRTVLLHITAQAQAQLSQSRGGGSGLLQTLIGELDAQGLDQLNQGLQSMLQRLGGHRIEADPLPVTALREGDAVLQGQTKEPPDGDKNHA</sequence>
<dbReference type="PANTHER" id="PTHR33164:SF43">
    <property type="entry name" value="HTH-TYPE TRANSCRIPTIONAL REPRESSOR YETL"/>
    <property type="match status" value="1"/>
</dbReference>
<organism evidence="6 7">
    <name type="scientific">Rhodoferax koreensis</name>
    <dbReference type="NCBI Taxonomy" id="1842727"/>
    <lineage>
        <taxon>Bacteria</taxon>
        <taxon>Pseudomonadati</taxon>
        <taxon>Pseudomonadota</taxon>
        <taxon>Betaproteobacteria</taxon>
        <taxon>Burkholderiales</taxon>
        <taxon>Comamonadaceae</taxon>
        <taxon>Rhodoferax</taxon>
    </lineage>
</organism>
<dbReference type="SUPFAM" id="SSF46785">
    <property type="entry name" value="Winged helix' DNA-binding domain"/>
    <property type="match status" value="1"/>
</dbReference>
<dbReference type="STRING" id="1842727.RD110_04160"/>
<dbReference type="AlphaFoldDB" id="A0A1P8JRX7"/>
<dbReference type="Proteomes" id="UP000186609">
    <property type="component" value="Chromosome"/>
</dbReference>
<dbReference type="PANTHER" id="PTHR33164">
    <property type="entry name" value="TRANSCRIPTIONAL REGULATOR, MARR FAMILY"/>
    <property type="match status" value="1"/>
</dbReference>
<evidence type="ECO:0000313" key="6">
    <source>
        <dbReference type="EMBL" id="APW36499.1"/>
    </source>
</evidence>
<dbReference type="InterPro" id="IPR036388">
    <property type="entry name" value="WH-like_DNA-bd_sf"/>
</dbReference>
<evidence type="ECO:0000256" key="2">
    <source>
        <dbReference type="ARBA" id="ARBA00023125"/>
    </source>
</evidence>
<dbReference type="InterPro" id="IPR039422">
    <property type="entry name" value="MarR/SlyA-like"/>
</dbReference>
<feature type="region of interest" description="Disordered" evidence="4">
    <location>
        <begin position="1"/>
        <end position="28"/>
    </location>
</feature>
<evidence type="ECO:0000256" key="1">
    <source>
        <dbReference type="ARBA" id="ARBA00023015"/>
    </source>
</evidence>
<dbReference type="KEGG" id="rhy:RD110_04160"/>
<protein>
    <recommendedName>
        <fullName evidence="5">HTH marR-type domain-containing protein</fullName>
    </recommendedName>
</protein>
<keyword evidence="1" id="KW-0805">Transcription regulation</keyword>
<dbReference type="SMART" id="SM00347">
    <property type="entry name" value="HTH_MARR"/>
    <property type="match status" value="1"/>
</dbReference>
<evidence type="ECO:0000259" key="5">
    <source>
        <dbReference type="PROSITE" id="PS50995"/>
    </source>
</evidence>
<reference evidence="6 7" key="1">
    <citation type="submission" date="2017-01" db="EMBL/GenBank/DDBJ databases">
        <authorList>
            <person name="Mah S.A."/>
            <person name="Swanson W.J."/>
            <person name="Moy G.W."/>
            <person name="Vacquier V.D."/>
        </authorList>
    </citation>
    <scope>NUCLEOTIDE SEQUENCE [LARGE SCALE GENOMIC DNA]</scope>
    <source>
        <strain evidence="6 7">DCY110</strain>
    </source>
</reference>
<dbReference type="GO" id="GO:0006950">
    <property type="term" value="P:response to stress"/>
    <property type="evidence" value="ECO:0007669"/>
    <property type="project" value="TreeGrafter"/>
</dbReference>
<name>A0A1P8JRX7_9BURK</name>
<accession>A0A1P8JRX7</accession>
<evidence type="ECO:0000313" key="7">
    <source>
        <dbReference type="Proteomes" id="UP000186609"/>
    </source>
</evidence>
<evidence type="ECO:0000256" key="4">
    <source>
        <dbReference type="SAM" id="MobiDB-lite"/>
    </source>
</evidence>
<dbReference type="RefSeq" id="WP_076196980.1">
    <property type="nucleotide sequence ID" value="NZ_CP019236.1"/>
</dbReference>